<reference evidence="2 3" key="1">
    <citation type="submission" date="2024-02" db="EMBL/GenBank/DDBJ databases">
        <title>Adaptive strategies in a cosmopolitan and abundant soil bacterium.</title>
        <authorList>
            <person name="Carini P."/>
        </authorList>
    </citation>
    <scope>NUCLEOTIDE SEQUENCE [LARGE SCALE GENOMIC DNA]</scope>
    <source>
        <strain evidence="2 3">AZCC 1608</strain>
    </source>
</reference>
<dbReference type="Pfam" id="PF00717">
    <property type="entry name" value="Peptidase_S24"/>
    <property type="match status" value="1"/>
</dbReference>
<dbReference type="CDD" id="cd00093">
    <property type="entry name" value="HTH_XRE"/>
    <property type="match status" value="1"/>
</dbReference>
<protein>
    <submittedName>
        <fullName evidence="2">Repressor LexA</fullName>
        <ecNumber evidence="2">3.4.21.88</ecNumber>
    </submittedName>
</protein>
<dbReference type="CDD" id="cd06529">
    <property type="entry name" value="S24_LexA-like"/>
    <property type="match status" value="1"/>
</dbReference>
<dbReference type="GO" id="GO:0004252">
    <property type="term" value="F:serine-type endopeptidase activity"/>
    <property type="evidence" value="ECO:0007669"/>
    <property type="project" value="UniProtKB-EC"/>
</dbReference>
<evidence type="ECO:0000313" key="2">
    <source>
        <dbReference type="EMBL" id="MEH2557212.1"/>
    </source>
</evidence>
<evidence type="ECO:0000259" key="1">
    <source>
        <dbReference type="Pfam" id="PF00717"/>
    </source>
</evidence>
<dbReference type="SUPFAM" id="SSF51306">
    <property type="entry name" value="LexA/Signal peptidase"/>
    <property type="match status" value="1"/>
</dbReference>
<gene>
    <name evidence="2" type="ORF">V1286_004741</name>
</gene>
<dbReference type="Gene3D" id="2.10.109.10">
    <property type="entry name" value="Umud Fragment, subunit A"/>
    <property type="match status" value="1"/>
</dbReference>
<dbReference type="InterPro" id="IPR036286">
    <property type="entry name" value="LexA/Signal_pep-like_sf"/>
</dbReference>
<keyword evidence="2" id="KW-0378">Hydrolase</keyword>
<organism evidence="2 3">
    <name type="scientific">Bradyrhizobium algeriense</name>
    <dbReference type="NCBI Taxonomy" id="634784"/>
    <lineage>
        <taxon>Bacteria</taxon>
        <taxon>Pseudomonadati</taxon>
        <taxon>Pseudomonadota</taxon>
        <taxon>Alphaproteobacteria</taxon>
        <taxon>Hyphomicrobiales</taxon>
        <taxon>Nitrobacteraceae</taxon>
        <taxon>Bradyrhizobium</taxon>
    </lineage>
</organism>
<evidence type="ECO:0000313" key="3">
    <source>
        <dbReference type="Proteomes" id="UP001364224"/>
    </source>
</evidence>
<dbReference type="InterPro" id="IPR039418">
    <property type="entry name" value="LexA-like"/>
</dbReference>
<accession>A0ABU8BGI6</accession>
<dbReference type="Proteomes" id="UP001364224">
    <property type="component" value="Unassembled WGS sequence"/>
</dbReference>
<keyword evidence="3" id="KW-1185">Reference proteome</keyword>
<name>A0ABU8BGI6_9BRAD</name>
<comment type="caution">
    <text evidence="2">The sequence shown here is derived from an EMBL/GenBank/DDBJ whole genome shotgun (WGS) entry which is preliminary data.</text>
</comment>
<dbReference type="RefSeq" id="WP_334483109.1">
    <property type="nucleotide sequence ID" value="NZ_JAZHRV010000001.1"/>
</dbReference>
<sequence>MLDIRLIERGLEKPGKTKGGLAAAMGVRPGAVSEILSGLRLIKASEIAPIIEYLELNSVPIMGRVGAGASIEPEHEQVPPEGLGEVELPFPIAEETIAFEVAGDSMLPKYENGDIIVVYREQRHPLSSFYGEEAAVRLKTGERYLKTIERGKSSTSVNLTSFNAKPITGVKLEWIGEICVTLPRGQIERLRNKAAARSRKATRAAGGRTPDK</sequence>
<dbReference type="InterPro" id="IPR015927">
    <property type="entry name" value="Peptidase_S24_S26A/B/C"/>
</dbReference>
<dbReference type="InterPro" id="IPR001387">
    <property type="entry name" value="Cro/C1-type_HTH"/>
</dbReference>
<proteinExistence type="predicted"/>
<feature type="domain" description="Peptidase S24/S26A/S26B/S26C" evidence="1">
    <location>
        <begin position="60"/>
        <end position="178"/>
    </location>
</feature>
<dbReference type="EMBL" id="JAZHRV010000001">
    <property type="protein sequence ID" value="MEH2557212.1"/>
    <property type="molecule type" value="Genomic_DNA"/>
</dbReference>
<dbReference type="EC" id="3.4.21.88" evidence="2"/>